<keyword evidence="2" id="KW-1185">Reference proteome</keyword>
<dbReference type="AlphaFoldDB" id="A0A9P6ISX7"/>
<evidence type="ECO:0000313" key="1">
    <source>
        <dbReference type="EMBL" id="KAF9946543.1"/>
    </source>
</evidence>
<gene>
    <name evidence="1" type="ORF">BGZ65_009593</name>
</gene>
<accession>A0A9P6ISX7</accession>
<comment type="caution">
    <text evidence="1">The sequence shown here is derived from an EMBL/GenBank/DDBJ whole genome shotgun (WGS) entry which is preliminary data.</text>
</comment>
<proteinExistence type="predicted"/>
<feature type="non-terminal residue" evidence="1">
    <location>
        <position position="1"/>
    </location>
</feature>
<dbReference type="Proteomes" id="UP000749646">
    <property type="component" value="Unassembled WGS sequence"/>
</dbReference>
<sequence length="66" mass="8195">TIRRRKRTNRTRTSRRRRRSLKTRINYLVRICPHRPEGQLDLFWKMRLFLISAYSMHHLEPWGCAT</sequence>
<evidence type="ECO:0000313" key="2">
    <source>
        <dbReference type="Proteomes" id="UP000749646"/>
    </source>
</evidence>
<protein>
    <submittedName>
        <fullName evidence="1">Uncharacterized protein</fullName>
    </submittedName>
</protein>
<name>A0A9P6ISX7_9FUNG</name>
<organism evidence="1 2">
    <name type="scientific">Modicella reniformis</name>
    <dbReference type="NCBI Taxonomy" id="1440133"/>
    <lineage>
        <taxon>Eukaryota</taxon>
        <taxon>Fungi</taxon>
        <taxon>Fungi incertae sedis</taxon>
        <taxon>Mucoromycota</taxon>
        <taxon>Mortierellomycotina</taxon>
        <taxon>Mortierellomycetes</taxon>
        <taxon>Mortierellales</taxon>
        <taxon>Mortierellaceae</taxon>
        <taxon>Modicella</taxon>
    </lineage>
</organism>
<dbReference type="EMBL" id="JAAAHW010007736">
    <property type="protein sequence ID" value="KAF9946543.1"/>
    <property type="molecule type" value="Genomic_DNA"/>
</dbReference>
<feature type="non-terminal residue" evidence="1">
    <location>
        <position position="66"/>
    </location>
</feature>
<reference evidence="1" key="1">
    <citation type="journal article" date="2020" name="Fungal Divers.">
        <title>Resolving the Mortierellaceae phylogeny through synthesis of multi-gene phylogenetics and phylogenomics.</title>
        <authorList>
            <person name="Vandepol N."/>
            <person name="Liber J."/>
            <person name="Desiro A."/>
            <person name="Na H."/>
            <person name="Kennedy M."/>
            <person name="Barry K."/>
            <person name="Grigoriev I.V."/>
            <person name="Miller A.N."/>
            <person name="O'Donnell K."/>
            <person name="Stajich J.E."/>
            <person name="Bonito G."/>
        </authorList>
    </citation>
    <scope>NUCLEOTIDE SEQUENCE</scope>
    <source>
        <strain evidence="1">MES-2147</strain>
    </source>
</reference>